<evidence type="ECO:0000256" key="9">
    <source>
        <dbReference type="ARBA" id="ARBA00023170"/>
    </source>
</evidence>
<evidence type="ECO:0000313" key="13">
    <source>
        <dbReference type="EMBL" id="CAH1781175.1"/>
    </source>
</evidence>
<dbReference type="Pfam" id="PF13855">
    <property type="entry name" value="LRR_8"/>
    <property type="match status" value="4"/>
</dbReference>
<dbReference type="GO" id="GO:0007189">
    <property type="term" value="P:adenylate cyclase-activating G protein-coupled receptor signaling pathway"/>
    <property type="evidence" value="ECO:0007669"/>
    <property type="project" value="TreeGrafter"/>
</dbReference>
<evidence type="ECO:0000256" key="3">
    <source>
        <dbReference type="ARBA" id="ARBA00022614"/>
    </source>
</evidence>
<comment type="caution">
    <text evidence="13">The sequence shown here is derived from an EMBL/GenBank/DDBJ whole genome shotgun (WGS) entry which is preliminary data.</text>
</comment>
<dbReference type="SMART" id="SM00369">
    <property type="entry name" value="LRR_TYP"/>
    <property type="match status" value="8"/>
</dbReference>
<dbReference type="OrthoDB" id="10035376at2759"/>
<evidence type="ECO:0000256" key="5">
    <source>
        <dbReference type="ARBA" id="ARBA00022737"/>
    </source>
</evidence>
<dbReference type="InterPro" id="IPR000276">
    <property type="entry name" value="GPCR_Rhodpsn"/>
</dbReference>
<keyword evidence="3" id="KW-0433">Leucine-rich repeat</keyword>
<feature type="transmembrane region" description="Helical" evidence="11">
    <location>
        <begin position="637"/>
        <end position="661"/>
    </location>
</feature>
<dbReference type="InterPro" id="IPR002131">
    <property type="entry name" value="Gphrmn_rcpt_fam"/>
</dbReference>
<dbReference type="InterPro" id="IPR032675">
    <property type="entry name" value="LRR_dom_sf"/>
</dbReference>
<comment type="subcellular location">
    <subcellularLocation>
        <location evidence="1">Cell membrane</location>
        <topology evidence="1">Multi-pass membrane protein</topology>
    </subcellularLocation>
</comment>
<dbReference type="PROSITE" id="PS00237">
    <property type="entry name" value="G_PROTEIN_RECEP_F1_1"/>
    <property type="match status" value="1"/>
</dbReference>
<dbReference type="Proteomes" id="UP000749559">
    <property type="component" value="Unassembled WGS sequence"/>
</dbReference>
<feature type="transmembrane region" description="Helical" evidence="11">
    <location>
        <begin position="592"/>
        <end position="617"/>
    </location>
</feature>
<dbReference type="AlphaFoldDB" id="A0A8S4NIV0"/>
<sequence>MNLQKCQIINIHPRVKRGKGNCKDVITDRFMCVSIPKPAFSQLGNLSANIHSAPSSVFPGNPSPISCNAPEYCHCQTKPEPKFDHIECGFNGLEVIPFGIPTYTKKLLLNNNLFKFIERETFRGLPNLLELDMIRNDITDILGKAFEYLKMLEILKLSRNSFTKLHHNVFQGLGSLKELRIGYNSVPLELEDGCFEDLRNLNDLILTYTDLQGTLNASMFKGLVSLKKLDLASTSSHTIDHAAFRHLGQLETLVLSRNNLTRLSQGIFTGLGNLSKLEIHENAIPIALDDNCFKDLEKLKDLSLSQTKIQGGKLTTSMFLGLHTLKVLNLKSCNIHTINKETFKYLVNIDTIDLRDNTFSKTEYVPTMFNILPSLQSLKSDHMEICCIASNVLECDPQPDYLSSCAYLIKSDILRVSLWTIGVLILLGNLIAIVLRLNEKNESSNINCIMIMNLSIADFLMSSYIFIIAAVDVKFRGVYAENRYDWVNGRICMLAGFTASLSSEMSVFILVAMTFDRFFKIVFPFKSKLHLNQCSAYIVMSFGWTLCVILSGLPLLPLNYFGPYAFFSQSGFCLPLILTDFNFKGWEYSFSIFNVTTLVGFILIAGGYLGIFASTFIRRASIRRHTNREVKMARKMLWIVATDFCCWVPISILGFLALQGVQLPGEIFAYISIFVLPINSAINPMIYTFSNLSYDVKCTCMRKRSTTQNSSTLQTPAGSSTRIDTNINYIRQNS</sequence>
<accession>A0A8S4NIV0</accession>
<keyword evidence="14" id="KW-1185">Reference proteome</keyword>
<protein>
    <recommendedName>
        <fullName evidence="12">G-protein coupled receptors family 1 profile domain-containing protein</fullName>
    </recommendedName>
</protein>
<organism evidence="13 14">
    <name type="scientific">Owenia fusiformis</name>
    <name type="common">Polychaete worm</name>
    <dbReference type="NCBI Taxonomy" id="6347"/>
    <lineage>
        <taxon>Eukaryota</taxon>
        <taxon>Metazoa</taxon>
        <taxon>Spiralia</taxon>
        <taxon>Lophotrochozoa</taxon>
        <taxon>Annelida</taxon>
        <taxon>Polychaeta</taxon>
        <taxon>Sedentaria</taxon>
        <taxon>Canalipalpata</taxon>
        <taxon>Sabellida</taxon>
        <taxon>Oweniida</taxon>
        <taxon>Oweniidae</taxon>
        <taxon>Owenia</taxon>
    </lineage>
</organism>
<dbReference type="GO" id="GO:0016500">
    <property type="term" value="F:protein-hormone receptor activity"/>
    <property type="evidence" value="ECO:0007669"/>
    <property type="project" value="InterPro"/>
</dbReference>
<dbReference type="PROSITE" id="PS50262">
    <property type="entry name" value="G_PROTEIN_RECEP_F1_2"/>
    <property type="match status" value="1"/>
</dbReference>
<keyword evidence="2" id="KW-1003">Cell membrane</keyword>
<dbReference type="PRINTS" id="PR00373">
    <property type="entry name" value="GLYCHORMONER"/>
</dbReference>
<evidence type="ECO:0000256" key="6">
    <source>
        <dbReference type="ARBA" id="ARBA00022989"/>
    </source>
</evidence>
<keyword evidence="7" id="KW-0297">G-protein coupled receptor</keyword>
<dbReference type="SUPFAM" id="SSF52058">
    <property type="entry name" value="L domain-like"/>
    <property type="match status" value="1"/>
</dbReference>
<evidence type="ECO:0000256" key="10">
    <source>
        <dbReference type="ARBA" id="ARBA00023224"/>
    </source>
</evidence>
<dbReference type="PANTHER" id="PTHR24372">
    <property type="entry name" value="GLYCOPROTEIN HORMONE RECEPTOR"/>
    <property type="match status" value="1"/>
</dbReference>
<keyword evidence="10" id="KW-0807">Transducer</keyword>
<keyword evidence="6 11" id="KW-1133">Transmembrane helix</keyword>
<evidence type="ECO:0000256" key="7">
    <source>
        <dbReference type="ARBA" id="ARBA00023040"/>
    </source>
</evidence>
<feature type="domain" description="G-protein coupled receptors family 1 profile" evidence="12">
    <location>
        <begin position="428"/>
        <end position="687"/>
    </location>
</feature>
<dbReference type="Gene3D" id="1.20.1070.10">
    <property type="entry name" value="Rhodopsin 7-helix transmembrane proteins"/>
    <property type="match status" value="1"/>
</dbReference>
<dbReference type="EMBL" id="CAIIXF020000004">
    <property type="protein sequence ID" value="CAH1781175.1"/>
    <property type="molecule type" value="Genomic_DNA"/>
</dbReference>
<dbReference type="PANTHER" id="PTHR24372:SF77">
    <property type="entry name" value="G-PROTEIN COUPLED RECEPTORS FAMILY 1 PROFILE DOMAIN-CONTAINING PROTEIN"/>
    <property type="match status" value="1"/>
</dbReference>
<dbReference type="Gene3D" id="3.80.10.10">
    <property type="entry name" value="Ribonuclease Inhibitor"/>
    <property type="match status" value="3"/>
</dbReference>
<gene>
    <name evidence="13" type="ORF">OFUS_LOCUS7779</name>
</gene>
<dbReference type="InterPro" id="IPR001611">
    <property type="entry name" value="Leu-rich_rpt"/>
</dbReference>
<name>A0A8S4NIV0_OWEFU</name>
<feature type="transmembrane region" description="Helical" evidence="11">
    <location>
        <begin position="536"/>
        <end position="556"/>
    </location>
</feature>
<evidence type="ECO:0000256" key="8">
    <source>
        <dbReference type="ARBA" id="ARBA00023136"/>
    </source>
</evidence>
<dbReference type="PRINTS" id="PR00237">
    <property type="entry name" value="GPCRRHODOPSN"/>
</dbReference>
<keyword evidence="8 11" id="KW-0472">Membrane</keyword>
<dbReference type="Pfam" id="PF00001">
    <property type="entry name" value="7tm_1"/>
    <property type="match status" value="1"/>
</dbReference>
<dbReference type="SUPFAM" id="SSF81321">
    <property type="entry name" value="Family A G protein-coupled receptor-like"/>
    <property type="match status" value="1"/>
</dbReference>
<evidence type="ECO:0000259" key="12">
    <source>
        <dbReference type="PROSITE" id="PS50262"/>
    </source>
</evidence>
<keyword evidence="5" id="KW-0677">Repeat</keyword>
<dbReference type="InterPro" id="IPR003591">
    <property type="entry name" value="Leu-rich_rpt_typical-subtyp"/>
</dbReference>
<proteinExistence type="predicted"/>
<evidence type="ECO:0000256" key="11">
    <source>
        <dbReference type="SAM" id="Phobius"/>
    </source>
</evidence>
<reference evidence="13" key="1">
    <citation type="submission" date="2022-03" db="EMBL/GenBank/DDBJ databases">
        <authorList>
            <person name="Martin C."/>
        </authorList>
    </citation>
    <scope>NUCLEOTIDE SEQUENCE</scope>
</reference>
<feature type="transmembrane region" description="Helical" evidence="11">
    <location>
        <begin position="449"/>
        <end position="471"/>
    </location>
</feature>
<evidence type="ECO:0000256" key="4">
    <source>
        <dbReference type="ARBA" id="ARBA00022692"/>
    </source>
</evidence>
<evidence type="ECO:0000256" key="1">
    <source>
        <dbReference type="ARBA" id="ARBA00004651"/>
    </source>
</evidence>
<feature type="transmembrane region" description="Helical" evidence="11">
    <location>
        <begin position="416"/>
        <end position="437"/>
    </location>
</feature>
<dbReference type="GO" id="GO:0009755">
    <property type="term" value="P:hormone-mediated signaling pathway"/>
    <property type="evidence" value="ECO:0007669"/>
    <property type="project" value="TreeGrafter"/>
</dbReference>
<keyword evidence="4 11" id="KW-0812">Transmembrane</keyword>
<dbReference type="InterPro" id="IPR017452">
    <property type="entry name" value="GPCR_Rhodpsn_7TM"/>
</dbReference>
<feature type="transmembrane region" description="Helical" evidence="11">
    <location>
        <begin position="491"/>
        <end position="515"/>
    </location>
</feature>
<keyword evidence="9" id="KW-0675">Receptor</keyword>
<evidence type="ECO:0000313" key="14">
    <source>
        <dbReference type="Proteomes" id="UP000749559"/>
    </source>
</evidence>
<dbReference type="GO" id="GO:0005886">
    <property type="term" value="C:plasma membrane"/>
    <property type="evidence" value="ECO:0007669"/>
    <property type="project" value="UniProtKB-SubCell"/>
</dbReference>
<dbReference type="GO" id="GO:0008528">
    <property type="term" value="F:G protein-coupled peptide receptor activity"/>
    <property type="evidence" value="ECO:0007669"/>
    <property type="project" value="TreeGrafter"/>
</dbReference>
<evidence type="ECO:0000256" key="2">
    <source>
        <dbReference type="ARBA" id="ARBA00022475"/>
    </source>
</evidence>
<feature type="transmembrane region" description="Helical" evidence="11">
    <location>
        <begin position="667"/>
        <end position="687"/>
    </location>
</feature>